<proteinExistence type="predicted"/>
<keyword evidence="3" id="KW-1185">Reference proteome</keyword>
<accession>A0A833R0Y0</accession>
<reference evidence="2" key="1">
    <citation type="submission" date="2020-01" db="EMBL/GenBank/DDBJ databases">
        <title>Genome sequence of Kobresia littledalei, the first chromosome-level genome in the family Cyperaceae.</title>
        <authorList>
            <person name="Qu G."/>
        </authorList>
    </citation>
    <scope>NUCLEOTIDE SEQUENCE</scope>
    <source>
        <strain evidence="2">C.B.Clarke</strain>
        <tissue evidence="2">Leaf</tissue>
    </source>
</reference>
<feature type="compositionally biased region" description="Basic and acidic residues" evidence="1">
    <location>
        <begin position="199"/>
        <end position="214"/>
    </location>
</feature>
<evidence type="ECO:0000313" key="3">
    <source>
        <dbReference type="Proteomes" id="UP000623129"/>
    </source>
</evidence>
<protein>
    <submittedName>
        <fullName evidence="2">Uncharacterized protein</fullName>
    </submittedName>
</protein>
<name>A0A833R0Y0_9POAL</name>
<comment type="caution">
    <text evidence="2">The sequence shown here is derived from an EMBL/GenBank/DDBJ whole genome shotgun (WGS) entry which is preliminary data.</text>
</comment>
<dbReference type="Proteomes" id="UP000623129">
    <property type="component" value="Unassembled WGS sequence"/>
</dbReference>
<evidence type="ECO:0000256" key="1">
    <source>
        <dbReference type="SAM" id="MobiDB-lite"/>
    </source>
</evidence>
<evidence type="ECO:0000313" key="2">
    <source>
        <dbReference type="EMBL" id="KAF3327951.1"/>
    </source>
</evidence>
<feature type="compositionally biased region" description="Basic and acidic residues" evidence="1">
    <location>
        <begin position="235"/>
        <end position="250"/>
    </location>
</feature>
<dbReference type="EMBL" id="SWLB01000016">
    <property type="protein sequence ID" value="KAF3327951.1"/>
    <property type="molecule type" value="Genomic_DNA"/>
</dbReference>
<dbReference type="AlphaFoldDB" id="A0A833R0Y0"/>
<sequence>MFIQPHQTNTFQPPASFPSQPVPTQQVQSSYHIVSNPILSVQPTTSHVQLANVQIQPTQVINRTASSEVKLTDILIPPPAPISLLPNPISPSSSVILPTPIPAPVPVSVPFPVPLPAPVPPLVPISVPFPVPLPAPVPPLVPSLLPTLAPSPVPLPAPVPATVPAPVPDPVLVLVPDLVPAPLPAPVPVQDHAQPTASKEARHSLRLKAKEGAGKKRRGKSGANSGNPIILSETDTSKVESDTWDSKEDPCLGLEGSDISDFLRDRAKYDAAFFHSSDPTTHASSSSAAS</sequence>
<feature type="compositionally biased region" description="Polar residues" evidence="1">
    <location>
        <begin position="1"/>
        <end position="13"/>
    </location>
</feature>
<feature type="region of interest" description="Disordered" evidence="1">
    <location>
        <begin position="1"/>
        <end position="22"/>
    </location>
</feature>
<organism evidence="2 3">
    <name type="scientific">Carex littledalei</name>
    <dbReference type="NCBI Taxonomy" id="544730"/>
    <lineage>
        <taxon>Eukaryota</taxon>
        <taxon>Viridiplantae</taxon>
        <taxon>Streptophyta</taxon>
        <taxon>Embryophyta</taxon>
        <taxon>Tracheophyta</taxon>
        <taxon>Spermatophyta</taxon>
        <taxon>Magnoliopsida</taxon>
        <taxon>Liliopsida</taxon>
        <taxon>Poales</taxon>
        <taxon>Cyperaceae</taxon>
        <taxon>Cyperoideae</taxon>
        <taxon>Cariceae</taxon>
        <taxon>Carex</taxon>
        <taxon>Carex subgen. Euthyceras</taxon>
    </lineage>
</organism>
<gene>
    <name evidence="2" type="ORF">FCM35_KLT06557</name>
</gene>
<feature type="region of interest" description="Disordered" evidence="1">
    <location>
        <begin position="186"/>
        <end position="257"/>
    </location>
</feature>